<dbReference type="AlphaFoldDB" id="A0A5C6A548"/>
<evidence type="ECO:0000256" key="6">
    <source>
        <dbReference type="SAM" id="Phobius"/>
    </source>
</evidence>
<evidence type="ECO:0000313" key="8">
    <source>
        <dbReference type="Proteomes" id="UP000316213"/>
    </source>
</evidence>
<feature type="transmembrane region" description="Helical" evidence="6">
    <location>
        <begin position="139"/>
        <end position="157"/>
    </location>
</feature>
<organism evidence="7 8">
    <name type="scientific">Neorhodopirellula pilleata</name>
    <dbReference type="NCBI Taxonomy" id="2714738"/>
    <lineage>
        <taxon>Bacteria</taxon>
        <taxon>Pseudomonadati</taxon>
        <taxon>Planctomycetota</taxon>
        <taxon>Planctomycetia</taxon>
        <taxon>Pirellulales</taxon>
        <taxon>Pirellulaceae</taxon>
        <taxon>Neorhodopirellula</taxon>
    </lineage>
</organism>
<feature type="transmembrane region" description="Helical" evidence="6">
    <location>
        <begin position="104"/>
        <end position="127"/>
    </location>
</feature>
<comment type="caution">
    <text evidence="7">The sequence shown here is derived from an EMBL/GenBank/DDBJ whole genome shotgun (WGS) entry which is preliminary data.</text>
</comment>
<feature type="transmembrane region" description="Helical" evidence="6">
    <location>
        <begin position="287"/>
        <end position="310"/>
    </location>
</feature>
<evidence type="ECO:0000256" key="2">
    <source>
        <dbReference type="ARBA" id="ARBA00022475"/>
    </source>
</evidence>
<dbReference type="RefSeq" id="WP_197168076.1">
    <property type="nucleotide sequence ID" value="NZ_SJPM01000009.1"/>
</dbReference>
<feature type="transmembrane region" description="Helical" evidence="6">
    <location>
        <begin position="322"/>
        <end position="343"/>
    </location>
</feature>
<protein>
    <submittedName>
        <fullName evidence="7">Polysaccharide biosynthesis protein</fullName>
    </submittedName>
</protein>
<feature type="transmembrane region" description="Helical" evidence="6">
    <location>
        <begin position="375"/>
        <end position="396"/>
    </location>
</feature>
<proteinExistence type="predicted"/>
<evidence type="ECO:0000256" key="5">
    <source>
        <dbReference type="ARBA" id="ARBA00023136"/>
    </source>
</evidence>
<evidence type="ECO:0000256" key="3">
    <source>
        <dbReference type="ARBA" id="ARBA00022692"/>
    </source>
</evidence>
<dbReference type="GO" id="GO:0005886">
    <property type="term" value="C:plasma membrane"/>
    <property type="evidence" value="ECO:0007669"/>
    <property type="project" value="UniProtKB-SubCell"/>
</dbReference>
<dbReference type="InterPro" id="IPR050833">
    <property type="entry name" value="Poly_Biosynth_Transport"/>
</dbReference>
<keyword evidence="5 6" id="KW-0472">Membrane</keyword>
<evidence type="ECO:0000313" key="7">
    <source>
        <dbReference type="EMBL" id="TWT93513.1"/>
    </source>
</evidence>
<keyword evidence="3 6" id="KW-0812">Transmembrane</keyword>
<feature type="transmembrane region" description="Helical" evidence="6">
    <location>
        <begin position="37"/>
        <end position="61"/>
    </location>
</feature>
<evidence type="ECO:0000256" key="4">
    <source>
        <dbReference type="ARBA" id="ARBA00022989"/>
    </source>
</evidence>
<comment type="subcellular location">
    <subcellularLocation>
        <location evidence="1">Cell membrane</location>
        <topology evidence="1">Multi-pass membrane protein</topology>
    </subcellularLocation>
</comment>
<evidence type="ECO:0000256" key="1">
    <source>
        <dbReference type="ARBA" id="ARBA00004651"/>
    </source>
</evidence>
<keyword evidence="4 6" id="KW-1133">Transmembrane helix</keyword>
<keyword evidence="8" id="KW-1185">Reference proteome</keyword>
<feature type="transmembrane region" description="Helical" evidence="6">
    <location>
        <begin position="163"/>
        <end position="185"/>
    </location>
</feature>
<gene>
    <name evidence="7" type="ORF">Pla100_40310</name>
</gene>
<reference evidence="7 8" key="1">
    <citation type="submission" date="2019-02" db="EMBL/GenBank/DDBJ databases">
        <title>Deep-cultivation of Planctomycetes and their phenomic and genomic characterization uncovers novel biology.</title>
        <authorList>
            <person name="Wiegand S."/>
            <person name="Jogler M."/>
            <person name="Boedeker C."/>
            <person name="Pinto D."/>
            <person name="Vollmers J."/>
            <person name="Rivas-Marin E."/>
            <person name="Kohn T."/>
            <person name="Peeters S.H."/>
            <person name="Heuer A."/>
            <person name="Rast P."/>
            <person name="Oberbeckmann S."/>
            <person name="Bunk B."/>
            <person name="Jeske O."/>
            <person name="Meyerdierks A."/>
            <person name="Storesund J.E."/>
            <person name="Kallscheuer N."/>
            <person name="Luecker S."/>
            <person name="Lage O.M."/>
            <person name="Pohl T."/>
            <person name="Merkel B.J."/>
            <person name="Hornburger P."/>
            <person name="Mueller R.-W."/>
            <person name="Bruemmer F."/>
            <person name="Labrenz M."/>
            <person name="Spormann A.M."/>
            <person name="Op Den Camp H."/>
            <person name="Overmann J."/>
            <person name="Amann R."/>
            <person name="Jetten M.S.M."/>
            <person name="Mascher T."/>
            <person name="Medema M.H."/>
            <person name="Devos D.P."/>
            <person name="Kaster A.-K."/>
            <person name="Ovreas L."/>
            <person name="Rohde M."/>
            <person name="Galperin M.Y."/>
            <person name="Jogler C."/>
        </authorList>
    </citation>
    <scope>NUCLEOTIDE SEQUENCE [LARGE SCALE GENOMIC DNA]</scope>
    <source>
        <strain evidence="7 8">Pla100</strain>
    </source>
</reference>
<dbReference type="PANTHER" id="PTHR30250:SF11">
    <property type="entry name" value="O-ANTIGEN TRANSPORTER-RELATED"/>
    <property type="match status" value="1"/>
</dbReference>
<dbReference type="PANTHER" id="PTHR30250">
    <property type="entry name" value="PST FAMILY PREDICTED COLANIC ACID TRANSPORTER"/>
    <property type="match status" value="1"/>
</dbReference>
<name>A0A5C6A548_9BACT</name>
<accession>A0A5C6A548</accession>
<dbReference type="Proteomes" id="UP000316213">
    <property type="component" value="Unassembled WGS sequence"/>
</dbReference>
<sequence length="435" mass="46396">MAMKLSLLRSIGVAAIGVASASVLGRGLGVGGYGRYQLVANLAAQIGQVCEAGVGTAIVALRKHGITDFNTALSVVGRFFLAMTVPTLFVSCGLVYLLVDNAPWSLMAVGCVISISTLAQGLAIGVFRTIGKTRTANALMVLPPMFNLPLAATLWWTGSLTPVAALEVLACAYALMVVFAVSWLIQLLRHAPPSMEVALSERVSLGELFKVSWKSSASRISQLLIYRFDLFLLAFFVGEESLGIYVPAVFLASQLNHFGDSVGFVLYPSLARQEMNSTHAGEVCRGLMLVACVTSTVIAIASPWVLWLVWGSGYSSSVVPLMLLLPGYVFLTPAKALSAYLAVATQFEANLKASLSGLAVNTILNRLLIPGFGVVGAAIATSVALVCVSAILSFQFQRRTGLRIRDFWIPRATDVQRGLAMFTSRRKPISLIDAQ</sequence>
<keyword evidence="2" id="KW-1003">Cell membrane</keyword>
<feature type="transmembrane region" description="Helical" evidence="6">
    <location>
        <begin position="73"/>
        <end position="98"/>
    </location>
</feature>
<dbReference type="EMBL" id="SJPM01000009">
    <property type="protein sequence ID" value="TWT93513.1"/>
    <property type="molecule type" value="Genomic_DNA"/>
</dbReference>